<dbReference type="Proteomes" id="UP000033710">
    <property type="component" value="Unassembled WGS sequence"/>
</dbReference>
<dbReference type="InterPro" id="IPR004942">
    <property type="entry name" value="Roadblock/LAMTOR2_dom"/>
</dbReference>
<protein>
    <recommendedName>
        <fullName evidence="3">Roadblock/LAMTOR2 domain-containing protein</fullName>
    </recommendedName>
</protein>
<gene>
    <name evidence="4" type="ORF">SPSK_09879</name>
</gene>
<reference evidence="4 5" key="2">
    <citation type="journal article" date="2015" name="Eukaryot. Cell">
        <title>Asexual propagation of a virulent clone complex in a human and feline outbreak of sporotrichosis.</title>
        <authorList>
            <person name="Teixeira Mde M."/>
            <person name="Rodrigues A.M."/>
            <person name="Tsui C.K."/>
            <person name="de Almeida L.G."/>
            <person name="Van Diepeningen A.D."/>
            <person name="van den Ende B.G."/>
            <person name="Fernandes G.F."/>
            <person name="Kano R."/>
            <person name="Hamelin R.C."/>
            <person name="Lopes-Bezerra L.M."/>
            <person name="Vasconcelos A.T."/>
            <person name="de Hoog S."/>
            <person name="de Camargo Z.P."/>
            <person name="Felipe M.S."/>
        </authorList>
    </citation>
    <scope>NUCLEOTIDE SEQUENCE [LARGE SCALE GENOMIC DNA]</scope>
    <source>
        <strain evidence="4 5">1099-18</strain>
    </source>
</reference>
<accession>A0A0F2M9L2</accession>
<evidence type="ECO:0000313" key="4">
    <source>
        <dbReference type="EMBL" id="KJR85485.1"/>
    </source>
</evidence>
<comment type="similarity">
    <text evidence="1">Belongs to the GAMAD family.</text>
</comment>
<name>A0A0F2M9L2_SPOSC</name>
<dbReference type="RefSeq" id="XP_016588161.1">
    <property type="nucleotide sequence ID" value="XM_016736446.1"/>
</dbReference>
<reference evidence="4 5" key="1">
    <citation type="journal article" date="2014" name="BMC Genomics">
        <title>Comparative genomics of the major fungal agents of human and animal Sporotrichosis: Sporothrix schenckii and Sporothrix brasiliensis.</title>
        <authorList>
            <person name="Teixeira M.M."/>
            <person name="de Almeida L.G."/>
            <person name="Kubitschek-Barreira P."/>
            <person name="Alves F.L."/>
            <person name="Kioshima E.S."/>
            <person name="Abadio A.K."/>
            <person name="Fernandes L."/>
            <person name="Derengowski L.S."/>
            <person name="Ferreira K.S."/>
            <person name="Souza R.C."/>
            <person name="Ruiz J.C."/>
            <person name="de Andrade N.C."/>
            <person name="Paes H.C."/>
            <person name="Nicola A.M."/>
            <person name="Albuquerque P."/>
            <person name="Gerber A.L."/>
            <person name="Martins V.P."/>
            <person name="Peconick L.D."/>
            <person name="Neto A.V."/>
            <person name="Chaucanez C.B."/>
            <person name="Silva P.A."/>
            <person name="Cunha O.L."/>
            <person name="de Oliveira F.F."/>
            <person name="dos Santos T.C."/>
            <person name="Barros A.L."/>
            <person name="Soares M.A."/>
            <person name="de Oliveira L.M."/>
            <person name="Marini M.M."/>
            <person name="Villalobos-Duno H."/>
            <person name="Cunha M.M."/>
            <person name="de Hoog S."/>
            <person name="da Silveira J.F."/>
            <person name="Henrissat B."/>
            <person name="Nino-Vega G.A."/>
            <person name="Cisalpino P.S."/>
            <person name="Mora-Montes H.M."/>
            <person name="Almeida S.R."/>
            <person name="Stajich J.E."/>
            <person name="Lopes-Bezerra L.M."/>
            <person name="Vasconcelos A.T."/>
            <person name="Felipe M.S."/>
        </authorList>
    </citation>
    <scope>NUCLEOTIDE SEQUENCE [LARGE SCALE GENOMIC DNA]</scope>
    <source>
        <strain evidence="4 5">1099-18</strain>
    </source>
</reference>
<evidence type="ECO:0000259" key="3">
    <source>
        <dbReference type="SMART" id="SM00960"/>
    </source>
</evidence>
<dbReference type="KEGG" id="ssck:SPSK_09879"/>
<dbReference type="SUPFAM" id="SSF103196">
    <property type="entry name" value="Roadblock/LC7 domain"/>
    <property type="match status" value="1"/>
</dbReference>
<dbReference type="OrthoDB" id="9985637at2759"/>
<dbReference type="PANTHER" id="PTHR10779">
    <property type="entry name" value="DYNEIN LIGHT CHAIN ROADBLOCK"/>
    <property type="match status" value="1"/>
</dbReference>
<feature type="domain" description="Roadblock/LAMTOR2" evidence="3">
    <location>
        <begin position="16"/>
        <end position="168"/>
    </location>
</feature>
<evidence type="ECO:0000313" key="5">
    <source>
        <dbReference type="Proteomes" id="UP000033710"/>
    </source>
</evidence>
<evidence type="ECO:0000256" key="2">
    <source>
        <dbReference type="SAM" id="MobiDB-lite"/>
    </source>
</evidence>
<feature type="compositionally biased region" description="Gly residues" evidence="2">
    <location>
        <begin position="58"/>
        <end position="67"/>
    </location>
</feature>
<dbReference type="AlphaFoldDB" id="A0A0F2M9L2"/>
<dbReference type="EMBL" id="AXCR01000007">
    <property type="protein sequence ID" value="KJR85485.1"/>
    <property type="molecule type" value="Genomic_DNA"/>
</dbReference>
<dbReference type="Gene3D" id="3.30.450.30">
    <property type="entry name" value="Dynein light chain 2a, cytoplasmic"/>
    <property type="match status" value="1"/>
</dbReference>
<dbReference type="SMART" id="SM00960">
    <property type="entry name" value="Robl_LC7"/>
    <property type="match status" value="1"/>
</dbReference>
<dbReference type="VEuPathDB" id="FungiDB:SPSK_09879"/>
<dbReference type="GeneID" id="27671723"/>
<sequence length="173" mass="17705">MLTASSRQGSGTSDVLDETLGRLAKKAGVKATILLDRATGSILKMEGQISSIQTSIGRGNGGSGSGSNGATKESNGSTMVTSSTSMAAGGGFAEDALLSGAGGDNGVPADDTKGARELAGLVWNYVKTSGDLVEAIDTEDELKLLRLRTKKQELVIVPDPKYLLIVIHDTPPA</sequence>
<comment type="caution">
    <text evidence="4">The sequence shown here is derived from an EMBL/GenBank/DDBJ whole genome shotgun (WGS) entry which is preliminary data.</text>
</comment>
<evidence type="ECO:0000256" key="1">
    <source>
        <dbReference type="ARBA" id="ARBA00007191"/>
    </source>
</evidence>
<feature type="region of interest" description="Disordered" evidence="2">
    <location>
        <begin position="54"/>
        <end position="85"/>
    </location>
</feature>
<proteinExistence type="inferred from homology"/>
<organism evidence="4 5">
    <name type="scientific">Sporothrix schenckii 1099-18</name>
    <dbReference type="NCBI Taxonomy" id="1397361"/>
    <lineage>
        <taxon>Eukaryota</taxon>
        <taxon>Fungi</taxon>
        <taxon>Dikarya</taxon>
        <taxon>Ascomycota</taxon>
        <taxon>Pezizomycotina</taxon>
        <taxon>Sordariomycetes</taxon>
        <taxon>Sordariomycetidae</taxon>
        <taxon>Ophiostomatales</taxon>
        <taxon>Ophiostomataceae</taxon>
        <taxon>Sporothrix</taxon>
    </lineage>
</organism>